<dbReference type="CDD" id="cd16917">
    <property type="entry name" value="HATPase_UhpB-NarQ-NarX-like"/>
    <property type="match status" value="1"/>
</dbReference>
<comment type="catalytic activity">
    <reaction evidence="1">
        <text>ATP + protein L-histidine = ADP + protein N-phospho-L-histidine.</text>
        <dbReference type="EC" id="2.7.13.3"/>
    </reaction>
</comment>
<evidence type="ECO:0000256" key="2">
    <source>
        <dbReference type="ARBA" id="ARBA00012438"/>
    </source>
</evidence>
<feature type="transmembrane region" description="Helical" evidence="9">
    <location>
        <begin position="67"/>
        <end position="84"/>
    </location>
</feature>
<evidence type="ECO:0000313" key="12">
    <source>
        <dbReference type="Proteomes" id="UP000540191"/>
    </source>
</evidence>
<dbReference type="InterPro" id="IPR050482">
    <property type="entry name" value="Sensor_HK_TwoCompSys"/>
</dbReference>
<dbReference type="InterPro" id="IPR036890">
    <property type="entry name" value="HATPase_C_sf"/>
</dbReference>
<sequence length="427" mass="45957">MPASARALPPTWRRTDWIVAGILALASIELTYLADFVGTIDPKHSVHTSAAAAAATSLVLAWRRSRPLLVGVLVSLAYVTVAVLLGLEPYASQVVLFLGVYSIGAWCPDRRRAFLTRTGIVVVMTLWLLYSFVDGFHDPDTGERGVNAYLAFTAIMTLTNIAYFTGAWMFGDRSWAQAIERQHLAAAHAEIRAQQGQLQEQAVRLERLRIARELHDVVAHHVTAMGVQAGAARMLIDRAPGEAAEHLRHVEASSRSAVQELQTMVHTLRDDDASAESLPCLDDLPALVAEADALGGQRVRFERVDARPVHVDAVDGPGALPARAAQLALFRVAQEGLTNARKHAGPRADVVVRLRLEPTRTEVEVSDDGRGCAATPTAGTRMGLVGMREGMDSVGGGLEAGPKPDGGWLVRATVAHEPPRDDEGGRA</sequence>
<feature type="transmembrane region" description="Helical" evidence="9">
    <location>
        <begin position="114"/>
        <end position="133"/>
    </location>
</feature>
<dbReference type="EMBL" id="JACHNA010000001">
    <property type="protein sequence ID" value="MBB4736097.1"/>
    <property type="molecule type" value="Genomic_DNA"/>
</dbReference>
<evidence type="ECO:0000256" key="3">
    <source>
        <dbReference type="ARBA" id="ARBA00022553"/>
    </source>
</evidence>
<evidence type="ECO:0000256" key="8">
    <source>
        <dbReference type="ARBA" id="ARBA00023012"/>
    </source>
</evidence>
<keyword evidence="5" id="KW-0547">Nucleotide-binding</keyword>
<dbReference type="Gene3D" id="1.20.5.1930">
    <property type="match status" value="1"/>
</dbReference>
<dbReference type="RefSeq" id="WP_184241721.1">
    <property type="nucleotide sequence ID" value="NZ_JACHNA010000001.1"/>
</dbReference>
<keyword evidence="9" id="KW-0472">Membrane</keyword>
<dbReference type="Pfam" id="PF07730">
    <property type="entry name" value="HisKA_3"/>
    <property type="match status" value="1"/>
</dbReference>
<dbReference type="Pfam" id="PF02518">
    <property type="entry name" value="HATPase_c"/>
    <property type="match status" value="1"/>
</dbReference>
<evidence type="ECO:0000256" key="5">
    <source>
        <dbReference type="ARBA" id="ARBA00022741"/>
    </source>
</evidence>
<dbReference type="GO" id="GO:0005524">
    <property type="term" value="F:ATP binding"/>
    <property type="evidence" value="ECO:0007669"/>
    <property type="project" value="UniProtKB-KW"/>
</dbReference>
<feature type="transmembrane region" description="Helical" evidence="9">
    <location>
        <begin position="148"/>
        <end position="171"/>
    </location>
</feature>
<dbReference type="InterPro" id="IPR011712">
    <property type="entry name" value="Sig_transdc_His_kin_sub3_dim/P"/>
</dbReference>
<gene>
    <name evidence="11" type="ORF">HDA30_001605</name>
</gene>
<keyword evidence="7" id="KW-0067">ATP-binding</keyword>
<dbReference type="GO" id="GO:0000155">
    <property type="term" value="F:phosphorelay sensor kinase activity"/>
    <property type="evidence" value="ECO:0007669"/>
    <property type="project" value="InterPro"/>
</dbReference>
<proteinExistence type="predicted"/>
<reference evidence="11 12" key="1">
    <citation type="submission" date="2020-08" db="EMBL/GenBank/DDBJ databases">
        <title>Sequencing the genomes of 1000 actinobacteria strains.</title>
        <authorList>
            <person name="Klenk H.-P."/>
        </authorList>
    </citation>
    <scope>NUCLEOTIDE SEQUENCE [LARGE SCALE GENOMIC DNA]</scope>
    <source>
        <strain evidence="11 12">DSM 23974</strain>
    </source>
</reference>
<dbReference type="AlphaFoldDB" id="A0A7W7M3X3"/>
<feature type="transmembrane region" description="Helical" evidence="9">
    <location>
        <begin position="17"/>
        <end position="37"/>
    </location>
</feature>
<feature type="transmembrane region" description="Helical" evidence="9">
    <location>
        <begin position="90"/>
        <end position="107"/>
    </location>
</feature>
<dbReference type="GO" id="GO:0016020">
    <property type="term" value="C:membrane"/>
    <property type="evidence" value="ECO:0007669"/>
    <property type="project" value="InterPro"/>
</dbReference>
<keyword evidence="6 11" id="KW-0418">Kinase</keyword>
<feature type="domain" description="Histidine kinase/HSP90-like ATPase" evidence="10">
    <location>
        <begin position="324"/>
        <end position="422"/>
    </location>
</feature>
<evidence type="ECO:0000256" key="9">
    <source>
        <dbReference type="SAM" id="Phobius"/>
    </source>
</evidence>
<dbReference type="InterPro" id="IPR055558">
    <property type="entry name" value="DUF7134"/>
</dbReference>
<keyword evidence="4" id="KW-0808">Transferase</keyword>
<name>A0A7W7M3X3_9MICC</name>
<keyword evidence="8" id="KW-0902">Two-component regulatory system</keyword>
<keyword evidence="3" id="KW-0597">Phosphoprotein</keyword>
<evidence type="ECO:0000259" key="10">
    <source>
        <dbReference type="SMART" id="SM00387"/>
    </source>
</evidence>
<evidence type="ECO:0000313" key="11">
    <source>
        <dbReference type="EMBL" id="MBB4736097.1"/>
    </source>
</evidence>
<protein>
    <recommendedName>
        <fullName evidence="2">histidine kinase</fullName>
        <ecNumber evidence="2">2.7.13.3</ecNumber>
    </recommendedName>
</protein>
<dbReference type="Gene3D" id="3.30.565.10">
    <property type="entry name" value="Histidine kinase-like ATPase, C-terminal domain"/>
    <property type="match status" value="1"/>
</dbReference>
<evidence type="ECO:0000256" key="7">
    <source>
        <dbReference type="ARBA" id="ARBA00022840"/>
    </source>
</evidence>
<keyword evidence="12" id="KW-1185">Reference proteome</keyword>
<dbReference type="EC" id="2.7.13.3" evidence="2"/>
<dbReference type="Proteomes" id="UP000540191">
    <property type="component" value="Unassembled WGS sequence"/>
</dbReference>
<dbReference type="PANTHER" id="PTHR24421:SF10">
    <property type="entry name" value="NITRATE_NITRITE SENSOR PROTEIN NARQ"/>
    <property type="match status" value="1"/>
</dbReference>
<keyword evidence="9" id="KW-1133">Transmembrane helix</keyword>
<comment type="caution">
    <text evidence="11">The sequence shown here is derived from an EMBL/GenBank/DDBJ whole genome shotgun (WGS) entry which is preliminary data.</text>
</comment>
<keyword evidence="9" id="KW-0812">Transmembrane</keyword>
<dbReference type="GO" id="GO:0046983">
    <property type="term" value="F:protein dimerization activity"/>
    <property type="evidence" value="ECO:0007669"/>
    <property type="project" value="InterPro"/>
</dbReference>
<dbReference type="InterPro" id="IPR003594">
    <property type="entry name" value="HATPase_dom"/>
</dbReference>
<evidence type="ECO:0000256" key="4">
    <source>
        <dbReference type="ARBA" id="ARBA00022679"/>
    </source>
</evidence>
<dbReference type="Pfam" id="PF23539">
    <property type="entry name" value="DUF7134"/>
    <property type="match status" value="1"/>
</dbReference>
<dbReference type="SMART" id="SM00387">
    <property type="entry name" value="HATPase_c"/>
    <property type="match status" value="1"/>
</dbReference>
<dbReference type="PANTHER" id="PTHR24421">
    <property type="entry name" value="NITRATE/NITRITE SENSOR PROTEIN NARX-RELATED"/>
    <property type="match status" value="1"/>
</dbReference>
<evidence type="ECO:0000256" key="6">
    <source>
        <dbReference type="ARBA" id="ARBA00022777"/>
    </source>
</evidence>
<dbReference type="SUPFAM" id="SSF55874">
    <property type="entry name" value="ATPase domain of HSP90 chaperone/DNA topoisomerase II/histidine kinase"/>
    <property type="match status" value="1"/>
</dbReference>
<organism evidence="11 12">
    <name type="scientific">Micrococcus cohnii</name>
    <dbReference type="NCBI Taxonomy" id="993416"/>
    <lineage>
        <taxon>Bacteria</taxon>
        <taxon>Bacillati</taxon>
        <taxon>Actinomycetota</taxon>
        <taxon>Actinomycetes</taxon>
        <taxon>Micrococcales</taxon>
        <taxon>Micrococcaceae</taxon>
        <taxon>Micrococcus</taxon>
    </lineage>
</organism>
<accession>A0A7W7M3X3</accession>
<evidence type="ECO:0000256" key="1">
    <source>
        <dbReference type="ARBA" id="ARBA00000085"/>
    </source>
</evidence>